<evidence type="ECO:0000313" key="5">
    <source>
        <dbReference type="Proteomes" id="UP000248116"/>
    </source>
</evidence>
<dbReference type="AlphaFoldDB" id="A0A318QC72"/>
<name>A0A318QC72_9PROT</name>
<organism evidence="3 4">
    <name type="scientific">Novacetimonas pomaceti</name>
    <dbReference type="NCBI Taxonomy" id="2021998"/>
    <lineage>
        <taxon>Bacteria</taxon>
        <taxon>Pseudomonadati</taxon>
        <taxon>Pseudomonadota</taxon>
        <taxon>Alphaproteobacteria</taxon>
        <taxon>Acetobacterales</taxon>
        <taxon>Acetobacteraceae</taxon>
        <taxon>Novacetimonas</taxon>
    </lineage>
</organism>
<dbReference type="Proteomes" id="UP000247609">
    <property type="component" value="Unassembled WGS sequence"/>
</dbReference>
<protein>
    <submittedName>
        <fullName evidence="2">DUF2501 domain-containing protein</fullName>
    </submittedName>
</protein>
<proteinExistence type="predicted"/>
<reference evidence="3 4" key="1">
    <citation type="submission" date="2017-07" db="EMBL/GenBank/DDBJ databases">
        <title>A draft genome sequence of Komagataeibacter sp. T5K1.</title>
        <authorList>
            <person name="Skraban J."/>
            <person name="Cleenwerck I."/>
            <person name="Vandamme P."/>
            <person name="Trcek J."/>
        </authorList>
    </citation>
    <scope>NUCLEOTIDE SEQUENCE [LARGE SCALE GENOMIC DNA]</scope>
    <source>
        <strain evidence="3 4">T5K1</strain>
    </source>
</reference>
<gene>
    <name evidence="2" type="ORF">C3920_13460</name>
    <name evidence="3" type="ORF">CFR71_12620</name>
</gene>
<dbReference type="EMBL" id="NOXG01000021">
    <property type="protein sequence ID" value="PYD74832.1"/>
    <property type="molecule type" value="Genomic_DNA"/>
</dbReference>
<evidence type="ECO:0000256" key="1">
    <source>
        <dbReference type="SAM" id="SignalP"/>
    </source>
</evidence>
<keyword evidence="5" id="KW-1185">Reference proteome</keyword>
<evidence type="ECO:0000313" key="4">
    <source>
        <dbReference type="Proteomes" id="UP000247609"/>
    </source>
</evidence>
<dbReference type="Pfam" id="PF10696">
    <property type="entry name" value="DUF2501"/>
    <property type="match status" value="1"/>
</dbReference>
<feature type="chain" id="PRO_5016459889" evidence="1">
    <location>
        <begin position="28"/>
        <end position="154"/>
    </location>
</feature>
<dbReference type="InterPro" id="IPR019637">
    <property type="entry name" value="DUF2501"/>
</dbReference>
<comment type="caution">
    <text evidence="3">The sequence shown here is derived from an EMBL/GenBank/DDBJ whole genome shotgun (WGS) entry which is preliminary data.</text>
</comment>
<keyword evidence="1" id="KW-0732">Signal</keyword>
<reference evidence="2 5" key="2">
    <citation type="submission" date="2018-02" db="EMBL/GenBank/DDBJ databases">
        <authorList>
            <person name="Skraban J."/>
            <person name="Trcek J."/>
        </authorList>
    </citation>
    <scope>NUCLEOTIDE SEQUENCE [LARGE SCALE GENOMIC DNA]</scope>
    <source>
        <strain evidence="2 5">AV446</strain>
    </source>
</reference>
<dbReference type="Proteomes" id="UP000248116">
    <property type="component" value="Unassembled WGS sequence"/>
</dbReference>
<evidence type="ECO:0000313" key="3">
    <source>
        <dbReference type="EMBL" id="PYD74832.1"/>
    </source>
</evidence>
<evidence type="ECO:0000313" key="2">
    <source>
        <dbReference type="EMBL" id="PYD46749.1"/>
    </source>
</evidence>
<accession>A0A318QC72</accession>
<dbReference type="RefSeq" id="WP_110531684.1">
    <property type="nucleotide sequence ID" value="NZ_NOXG01000021.1"/>
</dbReference>
<feature type="signal peptide" evidence="1">
    <location>
        <begin position="1"/>
        <end position="27"/>
    </location>
</feature>
<sequence length="154" mass="15197">MSIVKKLSAACLALPLLAAVSAAPVHAQGLSGLTGGNSNGASSLLGNAASGALSNSGLNIPSVSSLAPSNVTGLLSYCVENNYLGGNSPSTILSSLKGKSGLDTSSSLYTNGQQGILDTGNGNTFSLSSLTGNLKQKVTKKVCSAVLKQGKSLL</sequence>
<dbReference type="EMBL" id="PRCW01000112">
    <property type="protein sequence ID" value="PYD46749.1"/>
    <property type="molecule type" value="Genomic_DNA"/>
</dbReference>